<dbReference type="EMBL" id="VJMH01002205">
    <property type="protein sequence ID" value="KAF0709728.1"/>
    <property type="molecule type" value="Genomic_DNA"/>
</dbReference>
<evidence type="ECO:0000313" key="2">
    <source>
        <dbReference type="EMBL" id="KAF0709728.1"/>
    </source>
</evidence>
<feature type="non-terminal residue" evidence="2">
    <location>
        <position position="119"/>
    </location>
</feature>
<proteinExistence type="predicted"/>
<keyword evidence="1" id="KW-0175">Coiled coil</keyword>
<dbReference type="AlphaFoldDB" id="A0A6A4ZEH9"/>
<name>A0A6A4ZEH9_9STRA</name>
<accession>A0A6A4ZEH9</accession>
<comment type="caution">
    <text evidence="2">The sequence shown here is derived from an EMBL/GenBank/DDBJ whole genome shotgun (WGS) entry which is preliminary data.</text>
</comment>
<evidence type="ECO:0000256" key="1">
    <source>
        <dbReference type="SAM" id="Coils"/>
    </source>
</evidence>
<sequence length="119" mass="13842">MANAEETTTTSLSWLDELDMDIFDAIQQKVDHKERCMAYRETKKREKASLQDHVKQLQGTLRRAMETRSLAALSWKDIALGLQDDANLSKSQSKALRRQVRDQAGLLRDMQRWVEFTIM</sequence>
<gene>
    <name evidence="2" type="ORF">As57867_005768</name>
</gene>
<protein>
    <submittedName>
        <fullName evidence="2">Uncharacterized protein</fullName>
    </submittedName>
</protein>
<feature type="coiled-coil region" evidence="1">
    <location>
        <begin position="40"/>
        <end position="67"/>
    </location>
</feature>
<reference evidence="2" key="1">
    <citation type="submission" date="2019-06" db="EMBL/GenBank/DDBJ databases">
        <title>Genomics analysis of Aphanomyces spp. identifies a new class of oomycete effector associated with host adaptation.</title>
        <authorList>
            <person name="Gaulin E."/>
        </authorList>
    </citation>
    <scope>NUCLEOTIDE SEQUENCE</scope>
    <source>
        <strain evidence="2">CBS 578.67</strain>
    </source>
</reference>
<organism evidence="2">
    <name type="scientific">Aphanomyces stellatus</name>
    <dbReference type="NCBI Taxonomy" id="120398"/>
    <lineage>
        <taxon>Eukaryota</taxon>
        <taxon>Sar</taxon>
        <taxon>Stramenopiles</taxon>
        <taxon>Oomycota</taxon>
        <taxon>Saprolegniomycetes</taxon>
        <taxon>Saprolegniales</taxon>
        <taxon>Verrucalvaceae</taxon>
        <taxon>Aphanomyces</taxon>
    </lineage>
</organism>